<dbReference type="PATRIC" id="fig|46506.5.peg.3269"/>
<comment type="cofactor">
    <cofactor evidence="4">
        <name>Mn(2+)</name>
        <dbReference type="ChEBI" id="CHEBI:29035"/>
    </cofactor>
</comment>
<name>A0A108T2H0_BACSE</name>
<gene>
    <name evidence="4 5" type="primary">fbp</name>
    <name evidence="5" type="ORF">AA415_03033</name>
    <name evidence="8" type="ORF">DW668_15035</name>
    <name evidence="7" type="ORF">DWY58_03535</name>
    <name evidence="6" type="ORF">DXC34_07380</name>
</gene>
<evidence type="ECO:0000313" key="6">
    <source>
        <dbReference type="EMBL" id="RGM13742.1"/>
    </source>
</evidence>
<proteinExistence type="inferred from homology"/>
<dbReference type="InterPro" id="IPR009164">
    <property type="entry name" value="FBPtase_class3"/>
</dbReference>
<keyword evidence="9" id="KW-1185">Reference proteome</keyword>
<dbReference type="GO" id="GO:0006094">
    <property type="term" value="P:gluconeogenesis"/>
    <property type="evidence" value="ECO:0007669"/>
    <property type="project" value="UniProtKB-UniRule"/>
</dbReference>
<dbReference type="GO" id="GO:0042132">
    <property type="term" value="F:fructose 1,6-bisphosphate 1-phosphatase activity"/>
    <property type="evidence" value="ECO:0007669"/>
    <property type="project" value="UniProtKB-UniRule"/>
</dbReference>
<dbReference type="EMBL" id="LRGC01000024">
    <property type="protein sequence ID" value="KWR52086.1"/>
    <property type="molecule type" value="Genomic_DNA"/>
</dbReference>
<dbReference type="EMBL" id="QRUB01000002">
    <property type="protein sequence ID" value="RGR29112.1"/>
    <property type="molecule type" value="Genomic_DNA"/>
</dbReference>
<dbReference type="PIRSF" id="PIRSF000906">
    <property type="entry name" value="FBPtase_Bacill"/>
    <property type="match status" value="1"/>
</dbReference>
<comment type="catalytic activity">
    <reaction evidence="4">
        <text>beta-D-fructose 1,6-bisphosphate + H2O = beta-D-fructose 6-phosphate + phosphate</text>
        <dbReference type="Rhea" id="RHEA:11064"/>
        <dbReference type="ChEBI" id="CHEBI:15377"/>
        <dbReference type="ChEBI" id="CHEBI:32966"/>
        <dbReference type="ChEBI" id="CHEBI:43474"/>
        <dbReference type="ChEBI" id="CHEBI:57634"/>
        <dbReference type="EC" id="3.1.3.11"/>
    </reaction>
</comment>
<dbReference type="STRING" id="46506.AA415_03033"/>
<dbReference type="SUPFAM" id="SSF56300">
    <property type="entry name" value="Metallo-dependent phosphatases"/>
    <property type="match status" value="1"/>
</dbReference>
<comment type="pathway">
    <text evidence="4">Carbohydrate biosynthesis; gluconeogenesis.</text>
</comment>
<dbReference type="EC" id="3.1.3.11" evidence="4"/>
<dbReference type="InterPro" id="IPR029052">
    <property type="entry name" value="Metallo-depent_PP-like"/>
</dbReference>
<keyword evidence="1 4" id="KW-0378">Hydrolase</keyword>
<reference evidence="5" key="2">
    <citation type="submission" date="2016-01" db="EMBL/GenBank/DDBJ databases">
        <authorList>
            <person name="McClelland M."/>
            <person name="Jain A."/>
            <person name="Saraogi P."/>
            <person name="Mendelson R."/>
            <person name="Westerman R."/>
            <person name="SanMiguel P."/>
            <person name="Csonka L."/>
        </authorList>
    </citation>
    <scope>NUCLEOTIDE SEQUENCE</scope>
    <source>
        <strain evidence="5">CL09T03C01</strain>
    </source>
</reference>
<evidence type="ECO:0000313" key="8">
    <source>
        <dbReference type="EMBL" id="RHF71452.1"/>
    </source>
</evidence>
<dbReference type="UniPathway" id="UPA00138"/>
<dbReference type="Proteomes" id="UP000283762">
    <property type="component" value="Unassembled WGS sequence"/>
</dbReference>
<accession>A0A108T2H0</accession>
<dbReference type="GeneID" id="31797372"/>
<dbReference type="Pfam" id="PF06874">
    <property type="entry name" value="FBPase_2"/>
    <property type="match status" value="1"/>
</dbReference>
<evidence type="ECO:0000313" key="12">
    <source>
        <dbReference type="Proteomes" id="UP000284161"/>
    </source>
</evidence>
<evidence type="ECO:0000313" key="11">
    <source>
        <dbReference type="Proteomes" id="UP000283762"/>
    </source>
</evidence>
<dbReference type="Proteomes" id="UP000261223">
    <property type="component" value="Unassembled WGS sequence"/>
</dbReference>
<reference evidence="5 9" key="1">
    <citation type="journal article" date="2016" name="BMC Genomics">
        <title>Type VI secretion systems of human gut Bacteroidales segregate into three genetic architectures, two of which are contained on mobile genetic elements.</title>
        <authorList>
            <person name="Coyne M.J."/>
            <person name="Roelofs K.G."/>
            <person name="Comstock L.E."/>
        </authorList>
    </citation>
    <scope>NUCLEOTIDE SEQUENCE [LARGE SCALE GENOMIC DNA]</scope>
    <source>
        <strain evidence="5 9">CL09T03C01</strain>
    </source>
</reference>
<dbReference type="Proteomes" id="UP000284161">
    <property type="component" value="Unassembled WGS sequence"/>
</dbReference>
<dbReference type="EMBL" id="QSSV01000008">
    <property type="protein sequence ID" value="RGM13742.1"/>
    <property type="molecule type" value="Genomic_DNA"/>
</dbReference>
<evidence type="ECO:0000256" key="2">
    <source>
        <dbReference type="ARBA" id="ARBA00023211"/>
    </source>
</evidence>
<dbReference type="EMBL" id="QRHJ01000054">
    <property type="protein sequence ID" value="RHF71452.1"/>
    <property type="molecule type" value="Genomic_DNA"/>
</dbReference>
<evidence type="ECO:0000313" key="7">
    <source>
        <dbReference type="EMBL" id="RGR29112.1"/>
    </source>
</evidence>
<evidence type="ECO:0000256" key="1">
    <source>
        <dbReference type="ARBA" id="ARBA00022801"/>
    </source>
</evidence>
<evidence type="ECO:0000313" key="9">
    <source>
        <dbReference type="Proteomes" id="UP000056419"/>
    </source>
</evidence>
<evidence type="ECO:0000313" key="5">
    <source>
        <dbReference type="EMBL" id="KWR52086.1"/>
    </source>
</evidence>
<dbReference type="Proteomes" id="UP000056419">
    <property type="component" value="Unassembled WGS sequence"/>
</dbReference>
<keyword evidence="2 4" id="KW-0464">Manganese</keyword>
<organism evidence="5 9">
    <name type="scientific">Bacteroides stercoris</name>
    <dbReference type="NCBI Taxonomy" id="46506"/>
    <lineage>
        <taxon>Bacteria</taxon>
        <taxon>Pseudomonadati</taxon>
        <taxon>Bacteroidota</taxon>
        <taxon>Bacteroidia</taxon>
        <taxon>Bacteroidales</taxon>
        <taxon>Bacteroidaceae</taxon>
        <taxon>Bacteroides</taxon>
    </lineage>
</organism>
<keyword evidence="3 4" id="KW-0119">Carbohydrate metabolism</keyword>
<protein>
    <recommendedName>
        <fullName evidence="4">Fructose-1,6-bisphosphatase class 3</fullName>
        <shortName evidence="4">FBPase class 3</shortName>
        <ecNumber evidence="4">3.1.3.11</ecNumber>
    </recommendedName>
    <alternativeName>
        <fullName evidence="4">D-fructose-1,6-bisphosphate 1-phosphohydrolase class 3</fullName>
    </alternativeName>
</protein>
<comment type="caution">
    <text evidence="5">The sequence shown here is derived from an EMBL/GenBank/DDBJ whole genome shotgun (WGS) entry which is preliminary data.</text>
</comment>
<comment type="similarity">
    <text evidence="4">Belongs to the FBPase class 3 family.</text>
</comment>
<dbReference type="AlphaFoldDB" id="A0A108T2H0"/>
<evidence type="ECO:0000256" key="4">
    <source>
        <dbReference type="HAMAP-Rule" id="MF_01854"/>
    </source>
</evidence>
<evidence type="ECO:0000313" key="10">
    <source>
        <dbReference type="Proteomes" id="UP000261223"/>
    </source>
</evidence>
<sequence length="664" mass="76456">MGTITPESIVNDLRYLQLLSRSFPTIADASTEIINLEAILNLPKGTEHFLTDIHGEYEAFQHVLKNASGAVKRKVNEIFGHTLRESEKKEICTLIYYPEEKLQLIKEQETDLDDWYLITLNQLVKVCQNVSSKYTRSKVRKALPAEFSYIIQELLHESSVEPNKHAYINVIISTIISTKRADDFIIAMCKLIQRLTIDSLHIVGDIYDRGPGAHIIMDTLCDYHNFDIQWGNHDILWMGAASGNDACIANVIRMSMRYANLATLEDGYGINLLPLATFAMDTYADDPCTIFAPKMNFADANYNEKTLRLITQMHKAITIIQFKLEAEIINRRPEFDMDNRKLLHKIDFERGVFVYEGKEYELRDANFPTIDPADPYRLTDEERELVEKIHASFMNSEKLKKHMRCLFTYGGMYLVCNSNLLYHASVPLNEDGSFKHVRIGKKEYWGHKLLQKTDQLIRTAYFDEDGSEEKNFALDYMWYMWCGPDAPSFDKDKMATFERYFIADKALHKENKGYYYTLRNRADICDNILAEFGVEPGPHSHIINGHVPVKTIKGERPIKADGKLLVIDGGFSKAYQPETGIAGYTLVYHSHGMQLVQHDPFQSRQKAIEEGQDIKSTTFVIEFNSQRMMVKDTDKGKQLVTQIQDLKKLLVAYRTGFIKEKEIF</sequence>
<dbReference type="RefSeq" id="WP_005655240.1">
    <property type="nucleotide sequence ID" value="NZ_BAABYC010000001.1"/>
</dbReference>
<reference evidence="10 11" key="3">
    <citation type="submission" date="2018-08" db="EMBL/GenBank/DDBJ databases">
        <title>A genome reference for cultivated species of the human gut microbiota.</title>
        <authorList>
            <person name="Zou Y."/>
            <person name="Xue W."/>
            <person name="Luo G."/>
        </authorList>
    </citation>
    <scope>NUCLEOTIDE SEQUENCE [LARGE SCALE GENOMIC DNA]</scope>
    <source>
        <strain evidence="7 12">AF25-6</strain>
        <strain evidence="8 11">AM25-16</strain>
        <strain evidence="6 10">TF03-6</strain>
    </source>
</reference>
<evidence type="ECO:0000256" key="3">
    <source>
        <dbReference type="ARBA" id="ARBA00023277"/>
    </source>
</evidence>
<dbReference type="HAMAP" id="MF_01854">
    <property type="entry name" value="FBPase_class3"/>
    <property type="match status" value="1"/>
</dbReference>